<feature type="domain" description="UPF0261" evidence="1">
    <location>
        <begin position="4"/>
        <end position="178"/>
    </location>
</feature>
<accession>A0A518BJN2</accession>
<dbReference type="KEGG" id="pbap:Pla133_22210"/>
<gene>
    <name evidence="3" type="ORF">Pla133_22210</name>
</gene>
<dbReference type="RefSeq" id="WP_145065049.1">
    <property type="nucleotide sequence ID" value="NZ_CP036287.1"/>
</dbReference>
<evidence type="ECO:0000313" key="4">
    <source>
        <dbReference type="Proteomes" id="UP000316921"/>
    </source>
</evidence>
<dbReference type="PIRSF" id="PIRSF033271">
    <property type="entry name" value="UCP033271"/>
    <property type="match status" value="1"/>
</dbReference>
<dbReference type="Pfam" id="PF23189">
    <property type="entry name" value="UPF0261_C"/>
    <property type="match status" value="1"/>
</dbReference>
<evidence type="ECO:0000259" key="1">
    <source>
        <dbReference type="Pfam" id="PF06792"/>
    </source>
</evidence>
<name>A0A518BJN2_9BACT</name>
<dbReference type="InterPro" id="IPR051353">
    <property type="entry name" value="Tobamovirus_resist_UPF0261"/>
</dbReference>
<evidence type="ECO:0000313" key="3">
    <source>
        <dbReference type="EMBL" id="QDU67143.1"/>
    </source>
</evidence>
<dbReference type="Pfam" id="PF06792">
    <property type="entry name" value="UPF0261"/>
    <property type="match status" value="1"/>
</dbReference>
<reference evidence="3 4" key="1">
    <citation type="submission" date="2019-02" db="EMBL/GenBank/DDBJ databases">
        <title>Deep-cultivation of Planctomycetes and their phenomic and genomic characterization uncovers novel biology.</title>
        <authorList>
            <person name="Wiegand S."/>
            <person name="Jogler M."/>
            <person name="Boedeker C."/>
            <person name="Pinto D."/>
            <person name="Vollmers J."/>
            <person name="Rivas-Marin E."/>
            <person name="Kohn T."/>
            <person name="Peeters S.H."/>
            <person name="Heuer A."/>
            <person name="Rast P."/>
            <person name="Oberbeckmann S."/>
            <person name="Bunk B."/>
            <person name="Jeske O."/>
            <person name="Meyerdierks A."/>
            <person name="Storesund J.E."/>
            <person name="Kallscheuer N."/>
            <person name="Luecker S."/>
            <person name="Lage O.M."/>
            <person name="Pohl T."/>
            <person name="Merkel B.J."/>
            <person name="Hornburger P."/>
            <person name="Mueller R.-W."/>
            <person name="Bruemmer F."/>
            <person name="Labrenz M."/>
            <person name="Spormann A.M."/>
            <person name="Op den Camp H."/>
            <person name="Overmann J."/>
            <person name="Amann R."/>
            <person name="Jetten M.S.M."/>
            <person name="Mascher T."/>
            <person name="Medema M.H."/>
            <person name="Devos D.P."/>
            <person name="Kaster A.-K."/>
            <person name="Ovreas L."/>
            <person name="Rohde M."/>
            <person name="Galperin M.Y."/>
            <person name="Jogler C."/>
        </authorList>
    </citation>
    <scope>NUCLEOTIDE SEQUENCE [LARGE SCALE GENOMIC DNA]</scope>
    <source>
        <strain evidence="3 4">Pla133</strain>
    </source>
</reference>
<dbReference type="InterPro" id="IPR056778">
    <property type="entry name" value="UPF0261_C"/>
</dbReference>
<proteinExistence type="predicted"/>
<dbReference type="PANTHER" id="PTHR31862:SF1">
    <property type="entry name" value="UPF0261 DOMAIN PROTEIN (AFU_ORTHOLOGUE AFUA_1G10120)"/>
    <property type="match status" value="1"/>
</dbReference>
<dbReference type="InterPro" id="IPR008322">
    <property type="entry name" value="UPF0261"/>
</dbReference>
<sequence>MSTKTIAILATLDTKAEEAAWVKDRIEALGGKALLIDLGVVGQPGIAPDVSREEVAEAGGKPLAQLLASPTRQEASPVMIAGATKLLLAKVEAGDVHGVLGMGGTQGTSNGCAILQALPYGLPKVMVSTVASGDTSSFVGIKDIAMFPAVGDLLGLNPFTRRILANAAGAVWGMAQVESVPVAPKGDKPLIGMTNLGVLTEGAMHAVERFRERGYEVIVFHAVGAGGLAMEQMMKEGIIGAVFDYALGEISDELFHGLRAANSERLTVAASLGLPQVLCPGGAEHIGLLVEPNQVPEAWKDHQVVFHNPIILAPRLSTEQWCQVAREIGKRLQGVTGKTVMMLPHKGTSRYGIDGGPLCDHASDEVFFAALREALPGSVEVIDRNLAAEDPDFVDEAVDRLIGLVEG</sequence>
<dbReference type="AlphaFoldDB" id="A0A518BJN2"/>
<evidence type="ECO:0000259" key="2">
    <source>
        <dbReference type="Pfam" id="PF23189"/>
    </source>
</evidence>
<dbReference type="CDD" id="cd15488">
    <property type="entry name" value="Tm-1-like"/>
    <property type="match status" value="1"/>
</dbReference>
<dbReference type="EMBL" id="CP036287">
    <property type="protein sequence ID" value="QDU67143.1"/>
    <property type="molecule type" value="Genomic_DNA"/>
</dbReference>
<feature type="domain" description="UPF0261" evidence="2">
    <location>
        <begin position="188"/>
        <end position="403"/>
    </location>
</feature>
<dbReference type="NCBIfam" id="NF002674">
    <property type="entry name" value="PRK02399.1-2"/>
    <property type="match status" value="1"/>
</dbReference>
<dbReference type="Gene3D" id="3.40.50.12030">
    <property type="entry name" value="Uncharacterised protein family UPF0261, NC domain"/>
    <property type="match status" value="1"/>
</dbReference>
<protein>
    <submittedName>
        <fullName evidence="3">Uncharacterized protein</fullName>
    </submittedName>
</protein>
<organism evidence="3 4">
    <name type="scientific">Engelhardtia mirabilis</name>
    <dbReference type="NCBI Taxonomy" id="2528011"/>
    <lineage>
        <taxon>Bacteria</taxon>
        <taxon>Pseudomonadati</taxon>
        <taxon>Planctomycetota</taxon>
        <taxon>Planctomycetia</taxon>
        <taxon>Planctomycetia incertae sedis</taxon>
        <taxon>Engelhardtia</taxon>
    </lineage>
</organism>
<dbReference type="InterPro" id="IPR044122">
    <property type="entry name" value="UPF0261_N"/>
</dbReference>
<dbReference type="PANTHER" id="PTHR31862">
    <property type="entry name" value="UPF0261 DOMAIN PROTEIN (AFU_ORTHOLOGUE AFUA_1G10120)"/>
    <property type="match status" value="1"/>
</dbReference>
<keyword evidence="4" id="KW-1185">Reference proteome</keyword>
<dbReference type="Gene3D" id="3.40.50.12020">
    <property type="entry name" value="Uncharacterised protein family UPF0261, NN domain"/>
    <property type="match status" value="1"/>
</dbReference>
<dbReference type="Proteomes" id="UP000316921">
    <property type="component" value="Chromosome"/>
</dbReference>